<evidence type="ECO:0000259" key="1">
    <source>
        <dbReference type="Pfam" id="PF01323"/>
    </source>
</evidence>
<dbReference type="Gene3D" id="3.40.30.10">
    <property type="entry name" value="Glutaredoxin"/>
    <property type="match status" value="1"/>
</dbReference>
<dbReference type="GO" id="GO:0016491">
    <property type="term" value="F:oxidoreductase activity"/>
    <property type="evidence" value="ECO:0007669"/>
    <property type="project" value="InterPro"/>
</dbReference>
<accession>A0A2W5UVI6</accession>
<dbReference type="InterPro" id="IPR036249">
    <property type="entry name" value="Thioredoxin-like_sf"/>
</dbReference>
<proteinExistence type="predicted"/>
<evidence type="ECO:0000313" key="3">
    <source>
        <dbReference type="Proteomes" id="UP000249061"/>
    </source>
</evidence>
<evidence type="ECO:0000313" key="2">
    <source>
        <dbReference type="EMBL" id="PZR13228.1"/>
    </source>
</evidence>
<sequence length="234" mass="25340">MRFAALAALLTLISCKSAPVEKPIVVEVYADMVCPWCFVGTERLDAAVAQSGLGQRVVIQHKTFLLNADTPPEGIDVAQMLREKTGREPKELFARVEAFAKESGIDLDLSKQPRQYSTVKGHALLRHAAKKGTQRRLEQALFRANFLDGKNISDEATLVGLATPHGFTADEVKRIVNDPQELEATRAEAIAASRQGITGVPFFVFPNGQRLSGAQPTETLKAALLASSTTGVTQ</sequence>
<protein>
    <submittedName>
        <fullName evidence="2">DsbA family oxidoreductase</fullName>
    </submittedName>
</protein>
<organism evidence="2 3">
    <name type="scientific">Archangium gephyra</name>
    <dbReference type="NCBI Taxonomy" id="48"/>
    <lineage>
        <taxon>Bacteria</taxon>
        <taxon>Pseudomonadati</taxon>
        <taxon>Myxococcota</taxon>
        <taxon>Myxococcia</taxon>
        <taxon>Myxococcales</taxon>
        <taxon>Cystobacterineae</taxon>
        <taxon>Archangiaceae</taxon>
        <taxon>Archangium</taxon>
    </lineage>
</organism>
<dbReference type="SUPFAM" id="SSF52833">
    <property type="entry name" value="Thioredoxin-like"/>
    <property type="match status" value="1"/>
</dbReference>
<dbReference type="AlphaFoldDB" id="A0A2W5UVI6"/>
<dbReference type="PANTHER" id="PTHR13887">
    <property type="entry name" value="GLUTATHIONE S-TRANSFERASE KAPPA"/>
    <property type="match status" value="1"/>
</dbReference>
<name>A0A2W5UVI6_9BACT</name>
<dbReference type="EMBL" id="QFQP01000010">
    <property type="protein sequence ID" value="PZR13228.1"/>
    <property type="molecule type" value="Genomic_DNA"/>
</dbReference>
<gene>
    <name evidence="2" type="ORF">DI536_13145</name>
</gene>
<dbReference type="InterPro" id="IPR001853">
    <property type="entry name" value="DSBA-like_thioredoxin_dom"/>
</dbReference>
<dbReference type="CDD" id="cd03024">
    <property type="entry name" value="DsbA_FrnE"/>
    <property type="match status" value="1"/>
</dbReference>
<dbReference type="PROSITE" id="PS51257">
    <property type="entry name" value="PROKAR_LIPOPROTEIN"/>
    <property type="match status" value="1"/>
</dbReference>
<dbReference type="Pfam" id="PF01323">
    <property type="entry name" value="DSBA"/>
    <property type="match status" value="1"/>
</dbReference>
<comment type="caution">
    <text evidence="2">The sequence shown here is derived from an EMBL/GenBank/DDBJ whole genome shotgun (WGS) entry which is preliminary data.</text>
</comment>
<dbReference type="Proteomes" id="UP000249061">
    <property type="component" value="Unassembled WGS sequence"/>
</dbReference>
<dbReference type="PANTHER" id="PTHR13887:SF41">
    <property type="entry name" value="THIOREDOXIN SUPERFAMILY PROTEIN"/>
    <property type="match status" value="1"/>
</dbReference>
<reference evidence="2 3" key="1">
    <citation type="submission" date="2017-08" db="EMBL/GenBank/DDBJ databases">
        <title>Infants hospitalized years apart are colonized by the same room-sourced microbial strains.</title>
        <authorList>
            <person name="Brooks B."/>
            <person name="Olm M.R."/>
            <person name="Firek B.A."/>
            <person name="Baker R."/>
            <person name="Thomas B.C."/>
            <person name="Morowitz M.J."/>
            <person name="Banfield J.F."/>
        </authorList>
    </citation>
    <scope>NUCLEOTIDE SEQUENCE [LARGE SCALE GENOMIC DNA]</scope>
    <source>
        <strain evidence="2">S2_003_000_R2_14</strain>
    </source>
</reference>
<feature type="domain" description="DSBA-like thioredoxin" evidence="1">
    <location>
        <begin position="25"/>
        <end position="224"/>
    </location>
</feature>